<dbReference type="Proteomes" id="UP000002274">
    <property type="component" value="Chromosome"/>
</dbReference>
<dbReference type="Pfam" id="PF00877">
    <property type="entry name" value="NLPC_P60"/>
    <property type="match status" value="1"/>
</dbReference>
<keyword evidence="2" id="KW-0645">Protease</keyword>
<accession>A2CC67</accession>
<keyword evidence="3" id="KW-0378">Hydrolase</keyword>
<dbReference type="BioCyc" id="PMAR59922:G1G80-2059-MONOMER"/>
<feature type="domain" description="NlpC/P60" evidence="5">
    <location>
        <begin position="99"/>
        <end position="241"/>
    </location>
</feature>
<dbReference type="MEROPS" id="C40.009"/>
<dbReference type="InterPro" id="IPR038765">
    <property type="entry name" value="Papain-like_cys_pep_sf"/>
</dbReference>
<evidence type="ECO:0000259" key="5">
    <source>
        <dbReference type="PROSITE" id="PS51935"/>
    </source>
</evidence>
<evidence type="ECO:0000256" key="3">
    <source>
        <dbReference type="ARBA" id="ARBA00022801"/>
    </source>
</evidence>
<evidence type="ECO:0000256" key="2">
    <source>
        <dbReference type="ARBA" id="ARBA00022670"/>
    </source>
</evidence>
<comment type="similarity">
    <text evidence="1">Belongs to the peptidase C40 family.</text>
</comment>
<evidence type="ECO:0000313" key="6">
    <source>
        <dbReference type="EMBL" id="ABM79077.1"/>
    </source>
</evidence>
<dbReference type="STRING" id="59922.P9303_23421"/>
<dbReference type="SUPFAM" id="SSF54001">
    <property type="entry name" value="Cysteine proteinases"/>
    <property type="match status" value="1"/>
</dbReference>
<keyword evidence="4" id="KW-0788">Thiol protease</keyword>
<proteinExistence type="inferred from homology"/>
<reference evidence="6 7" key="1">
    <citation type="journal article" date="2007" name="PLoS Genet.">
        <title>Patterns and implications of gene gain and loss in the evolution of Prochlorococcus.</title>
        <authorList>
            <person name="Kettler G.C."/>
            <person name="Martiny A.C."/>
            <person name="Huang K."/>
            <person name="Zucker J."/>
            <person name="Coleman M.L."/>
            <person name="Rodrigue S."/>
            <person name="Chen F."/>
            <person name="Lapidus A."/>
            <person name="Ferriera S."/>
            <person name="Johnson J."/>
            <person name="Steglich C."/>
            <person name="Church G.M."/>
            <person name="Richardson P."/>
            <person name="Chisholm S.W."/>
        </authorList>
    </citation>
    <scope>NUCLEOTIDE SEQUENCE [LARGE SCALE GENOMIC DNA]</scope>
    <source>
        <strain evidence="6 7">MIT 9303</strain>
    </source>
</reference>
<dbReference type="Pfam" id="PF18348">
    <property type="entry name" value="SH3_16"/>
    <property type="match status" value="1"/>
</dbReference>
<dbReference type="PANTHER" id="PTHR47053:SF1">
    <property type="entry name" value="MUREIN DD-ENDOPEPTIDASE MEPH-RELATED"/>
    <property type="match status" value="1"/>
</dbReference>
<name>A2CC67_PROM3</name>
<dbReference type="HOGENOM" id="CLU_092338_0_0_3"/>
<organism evidence="6 7">
    <name type="scientific">Prochlorococcus marinus (strain MIT 9303)</name>
    <dbReference type="NCBI Taxonomy" id="59922"/>
    <lineage>
        <taxon>Bacteria</taxon>
        <taxon>Bacillati</taxon>
        <taxon>Cyanobacteriota</taxon>
        <taxon>Cyanophyceae</taxon>
        <taxon>Synechococcales</taxon>
        <taxon>Prochlorococcaceae</taxon>
        <taxon>Prochlorococcus</taxon>
    </lineage>
</organism>
<evidence type="ECO:0000256" key="4">
    <source>
        <dbReference type="ARBA" id="ARBA00022807"/>
    </source>
</evidence>
<gene>
    <name evidence="6" type="primary">spr</name>
    <name evidence="6" type="ordered locus">P9303_23421</name>
</gene>
<dbReference type="AlphaFoldDB" id="A2CC67"/>
<dbReference type="PROSITE" id="PS51935">
    <property type="entry name" value="NLPC_P60"/>
    <property type="match status" value="1"/>
</dbReference>
<protein>
    <recommendedName>
        <fullName evidence="5">NlpC/P60 domain-containing protein</fullName>
    </recommendedName>
</protein>
<dbReference type="SUPFAM" id="SSF82057">
    <property type="entry name" value="Prokaryotic SH3-related domain"/>
    <property type="match status" value="1"/>
</dbReference>
<dbReference type="InterPro" id="IPR000064">
    <property type="entry name" value="NLP_P60_dom"/>
</dbReference>
<dbReference type="PANTHER" id="PTHR47053">
    <property type="entry name" value="MUREIN DD-ENDOPEPTIDASE MEPH-RELATED"/>
    <property type="match status" value="1"/>
</dbReference>
<evidence type="ECO:0000256" key="1">
    <source>
        <dbReference type="ARBA" id="ARBA00007074"/>
    </source>
</evidence>
<dbReference type="GO" id="GO:0006508">
    <property type="term" value="P:proteolysis"/>
    <property type="evidence" value="ECO:0007669"/>
    <property type="project" value="UniProtKB-KW"/>
</dbReference>
<dbReference type="EMBL" id="CP000554">
    <property type="protein sequence ID" value="ABM79077.1"/>
    <property type="molecule type" value="Genomic_DNA"/>
</dbReference>
<dbReference type="Gene3D" id="2.30.30.40">
    <property type="entry name" value="SH3 Domains"/>
    <property type="match status" value="1"/>
</dbReference>
<dbReference type="RefSeq" id="WP_011826941.1">
    <property type="nucleotide sequence ID" value="NC_008820.1"/>
</dbReference>
<dbReference type="Gene3D" id="3.90.1720.10">
    <property type="entry name" value="endopeptidase domain like (from Nostoc punctiforme)"/>
    <property type="match status" value="1"/>
</dbReference>
<dbReference type="KEGG" id="pmf:P9303_23421"/>
<evidence type="ECO:0000313" key="7">
    <source>
        <dbReference type="Proteomes" id="UP000002274"/>
    </source>
</evidence>
<dbReference type="GO" id="GO:0008234">
    <property type="term" value="F:cysteine-type peptidase activity"/>
    <property type="evidence" value="ECO:0007669"/>
    <property type="project" value="UniProtKB-KW"/>
</dbReference>
<dbReference type="InterPro" id="IPR051202">
    <property type="entry name" value="Peptidase_C40"/>
</dbReference>
<sequence length="250" mass="27688">MPTLGTPITTDLLAPGSCWQLQKGVNGYSGVEGAGLATQAAAGRSFEVLDAAKPNKYQQPVTRLRVRLLEDGYPCWIDLREVNGQIIQRGNWRPQLLVIREIRQRLAAVMTWVEAAANQPNTYLWGGSIGPDFDCSGLVQTAFASQGIWLPRDAYQQERFCTPITVQPDNTKQLRPGDLIFFGSRQRCSHVGLYRGNGSYWHSSGQEHGRNGIGCDRLPAHDTHPVACYYRAELRGAGRVEHCHDGTTLP</sequence>
<dbReference type="InterPro" id="IPR041382">
    <property type="entry name" value="SH3_16"/>
</dbReference>